<feature type="non-terminal residue" evidence="1">
    <location>
        <position position="79"/>
    </location>
</feature>
<protein>
    <submittedName>
        <fullName evidence="1">Uncharacterized protein</fullName>
    </submittedName>
</protein>
<reference evidence="1" key="1">
    <citation type="journal article" date="2023" name="IScience">
        <title>Live-bearing cockroach genome reveals convergent evolutionary mechanisms linked to viviparity in insects and beyond.</title>
        <authorList>
            <person name="Fouks B."/>
            <person name="Harrison M.C."/>
            <person name="Mikhailova A.A."/>
            <person name="Marchal E."/>
            <person name="English S."/>
            <person name="Carruthers M."/>
            <person name="Jennings E.C."/>
            <person name="Chiamaka E.L."/>
            <person name="Frigard R.A."/>
            <person name="Pippel M."/>
            <person name="Attardo G.M."/>
            <person name="Benoit J.B."/>
            <person name="Bornberg-Bauer E."/>
            <person name="Tobe S.S."/>
        </authorList>
    </citation>
    <scope>NUCLEOTIDE SEQUENCE</scope>
    <source>
        <strain evidence="1">Stay&amp;Tobe</strain>
    </source>
</reference>
<evidence type="ECO:0000313" key="2">
    <source>
        <dbReference type="Proteomes" id="UP001233999"/>
    </source>
</evidence>
<dbReference type="EMBL" id="JASPKZ010001576">
    <property type="protein sequence ID" value="KAJ9597930.1"/>
    <property type="molecule type" value="Genomic_DNA"/>
</dbReference>
<keyword evidence="2" id="KW-1185">Reference proteome</keyword>
<organism evidence="1 2">
    <name type="scientific">Diploptera punctata</name>
    <name type="common">Pacific beetle cockroach</name>
    <dbReference type="NCBI Taxonomy" id="6984"/>
    <lineage>
        <taxon>Eukaryota</taxon>
        <taxon>Metazoa</taxon>
        <taxon>Ecdysozoa</taxon>
        <taxon>Arthropoda</taxon>
        <taxon>Hexapoda</taxon>
        <taxon>Insecta</taxon>
        <taxon>Pterygota</taxon>
        <taxon>Neoptera</taxon>
        <taxon>Polyneoptera</taxon>
        <taxon>Dictyoptera</taxon>
        <taxon>Blattodea</taxon>
        <taxon>Blaberoidea</taxon>
        <taxon>Blaberidae</taxon>
        <taxon>Diplopterinae</taxon>
        <taxon>Diploptera</taxon>
    </lineage>
</organism>
<name>A0AAD8AFT5_DIPPU</name>
<comment type="caution">
    <text evidence="1">The sequence shown here is derived from an EMBL/GenBank/DDBJ whole genome shotgun (WGS) entry which is preliminary data.</text>
</comment>
<dbReference type="AlphaFoldDB" id="A0AAD8AFT5"/>
<sequence length="79" mass="8823">CICAYPFLVHPSSSTSLVACADVVSIRDTERSHPFWVCLELRRLSPKLSVSSSFLQDYPAKIMKQLRSLIDTQSILGPL</sequence>
<dbReference type="Proteomes" id="UP001233999">
    <property type="component" value="Unassembled WGS sequence"/>
</dbReference>
<reference evidence="1" key="2">
    <citation type="submission" date="2023-05" db="EMBL/GenBank/DDBJ databases">
        <authorList>
            <person name="Fouks B."/>
        </authorList>
    </citation>
    <scope>NUCLEOTIDE SEQUENCE</scope>
    <source>
        <strain evidence="1">Stay&amp;Tobe</strain>
        <tissue evidence="1">Testes</tissue>
    </source>
</reference>
<proteinExistence type="predicted"/>
<accession>A0AAD8AFT5</accession>
<gene>
    <name evidence="1" type="ORF">L9F63_011217</name>
</gene>
<feature type="non-terminal residue" evidence="1">
    <location>
        <position position="1"/>
    </location>
</feature>
<evidence type="ECO:0000313" key="1">
    <source>
        <dbReference type="EMBL" id="KAJ9597930.1"/>
    </source>
</evidence>